<name>A0A8S9XKB7_APOLU</name>
<dbReference type="InterPro" id="IPR014813">
    <property type="entry name" value="Gnl3_N_dom"/>
</dbReference>
<organism evidence="8 9">
    <name type="scientific">Apolygus lucorum</name>
    <name type="common">Small green plant bug</name>
    <name type="synonym">Lygocoris lucorum</name>
    <dbReference type="NCBI Taxonomy" id="248454"/>
    <lineage>
        <taxon>Eukaryota</taxon>
        <taxon>Metazoa</taxon>
        <taxon>Ecdysozoa</taxon>
        <taxon>Arthropoda</taxon>
        <taxon>Hexapoda</taxon>
        <taxon>Insecta</taxon>
        <taxon>Pterygota</taxon>
        <taxon>Neoptera</taxon>
        <taxon>Paraneoptera</taxon>
        <taxon>Hemiptera</taxon>
        <taxon>Heteroptera</taxon>
        <taxon>Panheteroptera</taxon>
        <taxon>Cimicomorpha</taxon>
        <taxon>Miridae</taxon>
        <taxon>Mirini</taxon>
        <taxon>Apolygus</taxon>
    </lineage>
</organism>
<dbReference type="AlphaFoldDB" id="A0A8S9XKB7"/>
<feature type="compositionally biased region" description="Basic residues" evidence="6">
    <location>
        <begin position="26"/>
        <end position="46"/>
    </location>
</feature>
<dbReference type="GO" id="GO:0005730">
    <property type="term" value="C:nucleolus"/>
    <property type="evidence" value="ECO:0007669"/>
    <property type="project" value="TreeGrafter"/>
</dbReference>
<dbReference type="Pfam" id="PF08701">
    <property type="entry name" value="GN3L_Grn1"/>
    <property type="match status" value="1"/>
</dbReference>
<evidence type="ECO:0000256" key="3">
    <source>
        <dbReference type="ARBA" id="ARBA00023134"/>
    </source>
</evidence>
<comment type="caution">
    <text evidence="8">The sequence shown here is derived from an EMBL/GenBank/DDBJ whole genome shotgun (WGS) entry which is preliminary data.</text>
</comment>
<gene>
    <name evidence="8" type="ORF">GE061_014460</name>
</gene>
<evidence type="ECO:0000313" key="8">
    <source>
        <dbReference type="EMBL" id="KAF6208721.1"/>
    </source>
</evidence>
<feature type="domain" description="Guanine nucleotide-binding protein-like 3 N-terminal" evidence="7">
    <location>
        <begin position="16"/>
        <end position="90"/>
    </location>
</feature>
<keyword evidence="5" id="KW-0175">Coiled coil</keyword>
<reference evidence="8" key="1">
    <citation type="journal article" date="2021" name="Mol. Ecol. Resour.">
        <title>Apolygus lucorum genome provides insights into omnivorousness and mesophyll feeding.</title>
        <authorList>
            <person name="Liu Y."/>
            <person name="Liu H."/>
            <person name="Wang H."/>
            <person name="Huang T."/>
            <person name="Liu B."/>
            <person name="Yang B."/>
            <person name="Yin L."/>
            <person name="Li B."/>
            <person name="Zhang Y."/>
            <person name="Zhang S."/>
            <person name="Jiang F."/>
            <person name="Zhang X."/>
            <person name="Ren Y."/>
            <person name="Wang B."/>
            <person name="Wang S."/>
            <person name="Lu Y."/>
            <person name="Wu K."/>
            <person name="Fan W."/>
            <person name="Wang G."/>
        </authorList>
    </citation>
    <scope>NUCLEOTIDE SEQUENCE</scope>
    <source>
        <strain evidence="8">12Hb</strain>
    </source>
</reference>
<keyword evidence="3" id="KW-0342">GTP-binding</keyword>
<keyword evidence="2" id="KW-0547">Nucleotide-binding</keyword>
<dbReference type="OrthoDB" id="10266128at2759"/>
<evidence type="ECO:0000256" key="6">
    <source>
        <dbReference type="SAM" id="MobiDB-lite"/>
    </source>
</evidence>
<feature type="region of interest" description="Disordered" evidence="6">
    <location>
        <begin position="21"/>
        <end position="54"/>
    </location>
</feature>
<dbReference type="Proteomes" id="UP000466442">
    <property type="component" value="Unassembled WGS sequence"/>
</dbReference>
<dbReference type="GO" id="GO:0005525">
    <property type="term" value="F:GTP binding"/>
    <property type="evidence" value="ECO:0007669"/>
    <property type="project" value="UniProtKB-KW"/>
</dbReference>
<evidence type="ECO:0000313" key="9">
    <source>
        <dbReference type="Proteomes" id="UP000466442"/>
    </source>
</evidence>
<evidence type="ECO:0000256" key="1">
    <source>
        <dbReference type="ARBA" id="ARBA00004123"/>
    </source>
</evidence>
<evidence type="ECO:0000256" key="5">
    <source>
        <dbReference type="SAM" id="Coils"/>
    </source>
</evidence>
<accession>A0A8S9XKB7</accession>
<evidence type="ECO:0000256" key="4">
    <source>
        <dbReference type="ARBA" id="ARBA00023242"/>
    </source>
</evidence>
<comment type="subcellular location">
    <subcellularLocation>
        <location evidence="1">Nucleus</location>
    </subcellularLocation>
</comment>
<keyword evidence="9" id="KW-1185">Reference proteome</keyword>
<protein>
    <recommendedName>
        <fullName evidence="7">Guanine nucleotide-binding protein-like 3 N-terminal domain-containing protein</fullName>
    </recommendedName>
</protein>
<sequence length="150" mass="17672">MAHLCLRKKSKRVPARLRYKIEKKVRDHNRKLKKEARKSAGKKSGKPKTINVPNACPFKDEILAQVEDLKRKKEEEKQKQRALWKEEREKLKKLQAEGGTLEEMANKAEVKQKIHEAFETTDEEKPVFTKKEGSLKAYYREFKKLSANYC</sequence>
<proteinExistence type="predicted"/>
<keyword evidence="4" id="KW-0539">Nucleus</keyword>
<dbReference type="InterPro" id="IPR050755">
    <property type="entry name" value="TRAFAC_YlqF/YawG_RiboMat"/>
</dbReference>
<evidence type="ECO:0000256" key="2">
    <source>
        <dbReference type="ARBA" id="ARBA00022741"/>
    </source>
</evidence>
<feature type="coiled-coil region" evidence="5">
    <location>
        <begin position="59"/>
        <end position="111"/>
    </location>
</feature>
<dbReference type="PANTHER" id="PTHR11089">
    <property type="entry name" value="GTP-BINDING PROTEIN-RELATED"/>
    <property type="match status" value="1"/>
</dbReference>
<dbReference type="EMBL" id="WIXP02000006">
    <property type="protein sequence ID" value="KAF6208721.1"/>
    <property type="molecule type" value="Genomic_DNA"/>
</dbReference>
<evidence type="ECO:0000259" key="7">
    <source>
        <dbReference type="Pfam" id="PF08701"/>
    </source>
</evidence>
<dbReference type="PANTHER" id="PTHR11089:SF30">
    <property type="entry name" value="GUANINE NUCLEOTIDE-BINDING PROTEIN-LIKE 3 HOMOLOG"/>
    <property type="match status" value="1"/>
</dbReference>